<reference evidence="1" key="1">
    <citation type="submission" date="2023-10" db="EMBL/GenBank/DDBJ databases">
        <title>Genome assembly of Pristionchus species.</title>
        <authorList>
            <person name="Yoshida K."/>
            <person name="Sommer R.J."/>
        </authorList>
    </citation>
    <scope>NUCLEOTIDE SEQUENCE</scope>
    <source>
        <strain evidence="1">RS0144</strain>
    </source>
</reference>
<gene>
    <name evidence="1" type="ORF">PENTCL1PPCAC_26890</name>
</gene>
<organism evidence="1 2">
    <name type="scientific">Pristionchus entomophagus</name>
    <dbReference type="NCBI Taxonomy" id="358040"/>
    <lineage>
        <taxon>Eukaryota</taxon>
        <taxon>Metazoa</taxon>
        <taxon>Ecdysozoa</taxon>
        <taxon>Nematoda</taxon>
        <taxon>Chromadorea</taxon>
        <taxon>Rhabditida</taxon>
        <taxon>Rhabditina</taxon>
        <taxon>Diplogasteromorpha</taxon>
        <taxon>Diplogasteroidea</taxon>
        <taxon>Neodiplogasteridae</taxon>
        <taxon>Pristionchus</taxon>
    </lineage>
</organism>
<comment type="caution">
    <text evidence="1">The sequence shown here is derived from an EMBL/GenBank/DDBJ whole genome shotgun (WGS) entry which is preliminary data.</text>
</comment>
<dbReference type="AlphaFoldDB" id="A0AAV5UE49"/>
<sequence length="113" mass="12960">MPEELNLNPPATECTQTIGWKYRDDKQAKATCLEYFSTTYVEGRKGANDDIECTVSRQFQCHFLPNSFSMIDKCYTFSNEEITMNEYLKKNVKNYCPDKGGEKGGIPVFLTMT</sequence>
<dbReference type="Proteomes" id="UP001432027">
    <property type="component" value="Unassembled WGS sequence"/>
</dbReference>
<accession>A0AAV5UE49</accession>
<protein>
    <submittedName>
        <fullName evidence="1">Uncharacterized protein</fullName>
    </submittedName>
</protein>
<evidence type="ECO:0000313" key="1">
    <source>
        <dbReference type="EMBL" id="GMT04716.1"/>
    </source>
</evidence>
<name>A0AAV5UE49_9BILA</name>
<dbReference type="EMBL" id="BTSX01000006">
    <property type="protein sequence ID" value="GMT04716.1"/>
    <property type="molecule type" value="Genomic_DNA"/>
</dbReference>
<proteinExistence type="predicted"/>
<keyword evidence="2" id="KW-1185">Reference proteome</keyword>
<evidence type="ECO:0000313" key="2">
    <source>
        <dbReference type="Proteomes" id="UP001432027"/>
    </source>
</evidence>